<evidence type="ECO:0000313" key="2">
    <source>
        <dbReference type="Proteomes" id="UP001238088"/>
    </source>
</evidence>
<evidence type="ECO:0000313" key="1">
    <source>
        <dbReference type="EMBL" id="MDQ0269155.1"/>
    </source>
</evidence>
<keyword evidence="2" id="KW-1185">Reference proteome</keyword>
<organism evidence="1 2">
    <name type="scientific">Cytobacillus purgationiresistens</name>
    <dbReference type="NCBI Taxonomy" id="863449"/>
    <lineage>
        <taxon>Bacteria</taxon>
        <taxon>Bacillati</taxon>
        <taxon>Bacillota</taxon>
        <taxon>Bacilli</taxon>
        <taxon>Bacillales</taxon>
        <taxon>Bacillaceae</taxon>
        <taxon>Cytobacillus</taxon>
    </lineage>
</organism>
<dbReference type="EMBL" id="JAUSUB010000003">
    <property type="protein sequence ID" value="MDQ0269155.1"/>
    <property type="molecule type" value="Genomic_DNA"/>
</dbReference>
<comment type="caution">
    <text evidence="1">The sequence shown here is derived from an EMBL/GenBank/DDBJ whole genome shotgun (WGS) entry which is preliminary data.</text>
</comment>
<protein>
    <submittedName>
        <fullName evidence="1">Uncharacterized protein</fullName>
    </submittedName>
</protein>
<accession>A0ABU0AD20</accession>
<dbReference type="Proteomes" id="UP001238088">
    <property type="component" value="Unassembled WGS sequence"/>
</dbReference>
<sequence length="473" mass="55059">MRNIAVLGSCVSRDGFNSQFIPDYKNYYSCILHQNQMSMISLAGDAFEFNEELIDNLKPFDARHFKTELDKSFLNDIKKANPEYLIIDFYGDIYYGVQEIGESWITNKKWLFSQTTLYPQLDTKRSMSLQNNYDEYLEKWKVSVDKFFDFLSKELPSCRVILNKARFIDDLKDEKTGEIVKISETEKHRKINVDYYNDLWDTLDDYVTSNFDVEILDFSEHTYVSVENHPWGMFYVHYDPSFYKHFTEKLMNIILKDINSYTSKLENKISAMKETKGETPIVFNFKGKVSKSRFNNPNYTAYRKNLKTLGDPYKDFKGESLTGTYDVMSVKNGKKVSVLTKDADTIAQRINRFNISSAFEAAGTHHSRTDSFDHIGTITINWWGDANGIDGDLVEMAVWDIKENNWKRLTSDFNHQVEKTSSHFSCHFLQAKDFENYIDERGNVQVLSFSSPASESLPSIVDTDYIEITMNLI</sequence>
<proteinExistence type="predicted"/>
<dbReference type="RefSeq" id="WP_307472502.1">
    <property type="nucleotide sequence ID" value="NZ_JAUSUB010000003.1"/>
</dbReference>
<dbReference type="Pfam" id="PF19786">
    <property type="entry name" value="DUF6270"/>
    <property type="match status" value="1"/>
</dbReference>
<dbReference type="InterPro" id="IPR046237">
    <property type="entry name" value="DUF6270"/>
</dbReference>
<gene>
    <name evidence="1" type="ORF">J2S17_001025</name>
</gene>
<reference evidence="1 2" key="1">
    <citation type="submission" date="2023-07" db="EMBL/GenBank/DDBJ databases">
        <title>Genomic Encyclopedia of Type Strains, Phase IV (KMG-IV): sequencing the most valuable type-strain genomes for metagenomic binning, comparative biology and taxonomic classification.</title>
        <authorList>
            <person name="Goeker M."/>
        </authorList>
    </citation>
    <scope>NUCLEOTIDE SEQUENCE [LARGE SCALE GENOMIC DNA]</scope>
    <source>
        <strain evidence="1 2">DSM 23494</strain>
    </source>
</reference>
<name>A0ABU0AD20_9BACI</name>